<gene>
    <name evidence="2" type="ORF">BT1A1_3236</name>
</gene>
<proteinExistence type="predicted"/>
<sequence>MKKLKITFFVTLVFTLFFSMFNSVSASQISEGAVANLLLVPLDDRPANTYFPTQVGKAAGINVFTPPEEIIGYFNTPGDTEAVAKWILEHADKADGFAISTSMLAYGGLIASRTGDKPIDEAMATIQVIKKLKEMYPEKKVYIFDTIQRLAVTVTSEESRDYYDLIREWAILYDKVHNLGFEEDRARLEELEESIPEEVLQDYLAARARNHEINKLLIDWVNEGYIDYLVLAQDDASQYGLHRAERDILVGKINGQDLNDKVTVFPGADEVGLVLVSRFVTDVYREHPNVYVEYGGIHGSEWIAPLEDIPFSENVEKHIVASGGKMAINEFEADIHLILNTPSANQNERELDIRIMVERIGGLVSDQEQVAIGDVLLVNKADEAFVKTLSNQVDLTRILSYSGWNTAGNALGITVGHAISRDAFLSQQSGFGVPYYKKTAKAHYEFLLHRFAKDQGYKNVVQPAANQYVAQIGANQWDLGESYDEVNGFVQEHLTRETEAWYHNYFAGKKVYVGSRGNKDFYATIGHLVNVHVQLPWPRTFEAELEPELELQ</sequence>
<feature type="chain" id="PRO_5001858133" description="DUF4127 domain-containing protein" evidence="1">
    <location>
        <begin position="27"/>
        <end position="552"/>
    </location>
</feature>
<feature type="signal peptide" evidence="1">
    <location>
        <begin position="1"/>
        <end position="26"/>
    </location>
</feature>
<evidence type="ECO:0000256" key="1">
    <source>
        <dbReference type="SAM" id="SignalP"/>
    </source>
</evidence>
<name>A0A090J2Y4_9BACI</name>
<reference evidence="2 3" key="1">
    <citation type="submission" date="2014-07" db="EMBL/GenBank/DDBJ databases">
        <authorList>
            <person name="Wibberg Daniel"/>
        </authorList>
    </citation>
    <scope>NUCLEOTIDE SEQUENCE [LARGE SCALE GENOMIC DNA]</scope>
</reference>
<evidence type="ECO:0008006" key="4">
    <source>
        <dbReference type="Google" id="ProtNLM"/>
    </source>
</evidence>
<dbReference type="InterPro" id="IPR025394">
    <property type="entry name" value="DUF4127"/>
</dbReference>
<keyword evidence="3" id="KW-1185">Reference proteome</keyword>
<organism evidence="2 3">
    <name type="scientific">Caldibacillus thermoamylovorans</name>
    <dbReference type="NCBI Taxonomy" id="35841"/>
    <lineage>
        <taxon>Bacteria</taxon>
        <taxon>Bacillati</taxon>
        <taxon>Bacillota</taxon>
        <taxon>Bacilli</taxon>
        <taxon>Bacillales</taxon>
        <taxon>Bacillaceae</taxon>
        <taxon>Caldibacillus</taxon>
    </lineage>
</organism>
<dbReference type="Proteomes" id="UP000040576">
    <property type="component" value="Unassembled WGS sequence"/>
</dbReference>
<accession>A0A090J2Y4</accession>
<dbReference type="AlphaFoldDB" id="A0A090J2Y4"/>
<evidence type="ECO:0000313" key="2">
    <source>
        <dbReference type="EMBL" id="CEE03018.1"/>
    </source>
</evidence>
<dbReference type="RefSeq" id="WP_034773089.1">
    <property type="nucleotide sequence ID" value="NZ_CCRF01000098.1"/>
</dbReference>
<dbReference type="EMBL" id="CCRF01000098">
    <property type="protein sequence ID" value="CEE03018.1"/>
    <property type="molecule type" value="Genomic_DNA"/>
</dbReference>
<evidence type="ECO:0000313" key="3">
    <source>
        <dbReference type="Proteomes" id="UP000040576"/>
    </source>
</evidence>
<protein>
    <recommendedName>
        <fullName evidence="4">DUF4127 domain-containing protein</fullName>
    </recommendedName>
</protein>
<keyword evidence="1" id="KW-0732">Signal</keyword>
<dbReference type="Pfam" id="PF13552">
    <property type="entry name" value="DUF4127"/>
    <property type="match status" value="1"/>
</dbReference>